<keyword evidence="3 5" id="KW-1133">Transmembrane helix</keyword>
<keyword evidence="8" id="KW-1185">Reference proteome</keyword>
<comment type="subcellular location">
    <subcellularLocation>
        <location evidence="1">Membrane</location>
        <topology evidence="1">Multi-pass membrane protein</topology>
    </subcellularLocation>
</comment>
<dbReference type="PANTHER" id="PTHR23501:SF195">
    <property type="entry name" value="PEP5"/>
    <property type="match status" value="1"/>
</dbReference>
<feature type="transmembrane region" description="Helical" evidence="5">
    <location>
        <begin position="162"/>
        <end position="182"/>
    </location>
</feature>
<feature type="transmembrane region" description="Helical" evidence="5">
    <location>
        <begin position="106"/>
        <end position="124"/>
    </location>
</feature>
<dbReference type="Gene3D" id="1.20.1250.20">
    <property type="entry name" value="MFS general substrate transporter like domains"/>
    <property type="match status" value="2"/>
</dbReference>
<dbReference type="InterPro" id="IPR036259">
    <property type="entry name" value="MFS_trans_sf"/>
</dbReference>
<dbReference type="Proteomes" id="UP000799437">
    <property type="component" value="Unassembled WGS sequence"/>
</dbReference>
<name>A0A6A6WC68_9PEZI</name>
<feature type="transmembrane region" description="Helical" evidence="5">
    <location>
        <begin position="402"/>
        <end position="419"/>
    </location>
</feature>
<feature type="transmembrane region" description="Helical" evidence="5">
    <location>
        <begin position="362"/>
        <end position="382"/>
    </location>
</feature>
<gene>
    <name evidence="7" type="ORF">EJ05DRAFT_436316</name>
</gene>
<dbReference type="InterPro" id="IPR005829">
    <property type="entry name" value="Sugar_transporter_CS"/>
</dbReference>
<feature type="transmembrane region" description="Helical" evidence="5">
    <location>
        <begin position="229"/>
        <end position="248"/>
    </location>
</feature>
<protein>
    <submittedName>
        <fullName evidence="7">MFS general substrate transporter</fullName>
    </submittedName>
</protein>
<evidence type="ECO:0000256" key="4">
    <source>
        <dbReference type="ARBA" id="ARBA00023136"/>
    </source>
</evidence>
<feature type="transmembrane region" description="Helical" evidence="5">
    <location>
        <begin position="269"/>
        <end position="293"/>
    </location>
</feature>
<dbReference type="OrthoDB" id="10021397at2759"/>
<dbReference type="GO" id="GO:0022857">
    <property type="term" value="F:transmembrane transporter activity"/>
    <property type="evidence" value="ECO:0007669"/>
    <property type="project" value="InterPro"/>
</dbReference>
<dbReference type="InterPro" id="IPR011701">
    <property type="entry name" value="MFS"/>
</dbReference>
<dbReference type="SUPFAM" id="SSF103473">
    <property type="entry name" value="MFS general substrate transporter"/>
    <property type="match status" value="2"/>
</dbReference>
<feature type="transmembrane region" description="Helical" evidence="5">
    <location>
        <begin position="194"/>
        <end position="217"/>
    </location>
</feature>
<feature type="transmembrane region" description="Helical" evidence="5">
    <location>
        <begin position="131"/>
        <end position="150"/>
    </location>
</feature>
<dbReference type="GO" id="GO:0005886">
    <property type="term" value="C:plasma membrane"/>
    <property type="evidence" value="ECO:0007669"/>
    <property type="project" value="TreeGrafter"/>
</dbReference>
<dbReference type="GeneID" id="54482797"/>
<evidence type="ECO:0000256" key="1">
    <source>
        <dbReference type="ARBA" id="ARBA00004141"/>
    </source>
</evidence>
<dbReference type="RefSeq" id="XP_033602616.1">
    <property type="nucleotide sequence ID" value="XM_033741743.1"/>
</dbReference>
<reference evidence="7" key="1">
    <citation type="journal article" date="2020" name="Stud. Mycol.">
        <title>101 Dothideomycetes genomes: a test case for predicting lifestyles and emergence of pathogens.</title>
        <authorList>
            <person name="Haridas S."/>
            <person name="Albert R."/>
            <person name="Binder M."/>
            <person name="Bloem J."/>
            <person name="Labutti K."/>
            <person name="Salamov A."/>
            <person name="Andreopoulos B."/>
            <person name="Baker S."/>
            <person name="Barry K."/>
            <person name="Bills G."/>
            <person name="Bluhm B."/>
            <person name="Cannon C."/>
            <person name="Castanera R."/>
            <person name="Culley D."/>
            <person name="Daum C."/>
            <person name="Ezra D."/>
            <person name="Gonzalez J."/>
            <person name="Henrissat B."/>
            <person name="Kuo A."/>
            <person name="Liang C."/>
            <person name="Lipzen A."/>
            <person name="Lutzoni F."/>
            <person name="Magnuson J."/>
            <person name="Mondo S."/>
            <person name="Nolan M."/>
            <person name="Ohm R."/>
            <person name="Pangilinan J."/>
            <person name="Park H.-J."/>
            <person name="Ramirez L."/>
            <person name="Alfaro M."/>
            <person name="Sun H."/>
            <person name="Tritt A."/>
            <person name="Yoshinaga Y."/>
            <person name="Zwiers L.-H."/>
            <person name="Turgeon B."/>
            <person name="Goodwin S."/>
            <person name="Spatafora J."/>
            <person name="Crous P."/>
            <person name="Grigoriev I."/>
        </authorList>
    </citation>
    <scope>NUCLEOTIDE SEQUENCE</scope>
    <source>
        <strain evidence="7">CBS 121739</strain>
    </source>
</reference>
<dbReference type="InterPro" id="IPR020846">
    <property type="entry name" value="MFS_dom"/>
</dbReference>
<feature type="domain" description="Major facilitator superfamily (MFS) profile" evidence="6">
    <location>
        <begin position="9"/>
        <end position="499"/>
    </location>
</feature>
<evidence type="ECO:0000313" key="7">
    <source>
        <dbReference type="EMBL" id="KAF2760165.1"/>
    </source>
</evidence>
<feature type="transmembrane region" description="Helical" evidence="5">
    <location>
        <begin position="74"/>
        <end position="100"/>
    </location>
</feature>
<dbReference type="PROSITE" id="PS00216">
    <property type="entry name" value="SUGAR_TRANSPORT_1"/>
    <property type="match status" value="1"/>
</dbReference>
<accession>A0A6A6WC68</accession>
<evidence type="ECO:0000256" key="3">
    <source>
        <dbReference type="ARBA" id="ARBA00022989"/>
    </source>
</evidence>
<dbReference type="Pfam" id="PF07690">
    <property type="entry name" value="MFS_1"/>
    <property type="match status" value="1"/>
</dbReference>
<feature type="transmembrane region" description="Helical" evidence="5">
    <location>
        <begin position="332"/>
        <end position="350"/>
    </location>
</feature>
<dbReference type="PANTHER" id="PTHR23501">
    <property type="entry name" value="MAJOR FACILITATOR SUPERFAMILY"/>
    <property type="match status" value="1"/>
</dbReference>
<feature type="transmembrane region" description="Helical" evidence="5">
    <location>
        <begin position="7"/>
        <end position="31"/>
    </location>
</feature>
<evidence type="ECO:0000313" key="8">
    <source>
        <dbReference type="Proteomes" id="UP000799437"/>
    </source>
</evidence>
<keyword evidence="4 5" id="KW-0472">Membrane</keyword>
<feature type="transmembrane region" description="Helical" evidence="5">
    <location>
        <begin position="477"/>
        <end position="497"/>
    </location>
</feature>
<dbReference type="PROSITE" id="PS50850">
    <property type="entry name" value="MFS"/>
    <property type="match status" value="1"/>
</dbReference>
<evidence type="ECO:0000259" key="6">
    <source>
        <dbReference type="PROSITE" id="PS50850"/>
    </source>
</evidence>
<dbReference type="EMBL" id="ML996568">
    <property type="protein sequence ID" value="KAF2760165.1"/>
    <property type="molecule type" value="Genomic_DNA"/>
</dbReference>
<dbReference type="AlphaFoldDB" id="A0A6A6WC68"/>
<evidence type="ECO:0000256" key="2">
    <source>
        <dbReference type="ARBA" id="ARBA00022692"/>
    </source>
</evidence>
<evidence type="ECO:0000256" key="5">
    <source>
        <dbReference type="SAM" id="Phobius"/>
    </source>
</evidence>
<organism evidence="7 8">
    <name type="scientific">Pseudovirgaria hyperparasitica</name>
    <dbReference type="NCBI Taxonomy" id="470096"/>
    <lineage>
        <taxon>Eukaryota</taxon>
        <taxon>Fungi</taxon>
        <taxon>Dikarya</taxon>
        <taxon>Ascomycota</taxon>
        <taxon>Pezizomycotina</taxon>
        <taxon>Dothideomycetes</taxon>
        <taxon>Dothideomycetes incertae sedis</taxon>
        <taxon>Acrospermales</taxon>
        <taxon>Acrospermaceae</taxon>
        <taxon>Pseudovirgaria</taxon>
    </lineage>
</organism>
<keyword evidence="2 5" id="KW-0812">Transmembrane</keyword>
<proteinExistence type="predicted"/>
<feature type="transmembrane region" description="Helical" evidence="5">
    <location>
        <begin position="305"/>
        <end position="325"/>
    </location>
</feature>
<feature type="transmembrane region" description="Helical" evidence="5">
    <location>
        <begin position="43"/>
        <end position="62"/>
    </location>
</feature>
<sequence>MEALRITVIMLTLSSILFLAALDMTIIATIAPTVSEQFASPTGYVWAGSSYLLASAISTPSLARCSDVWGRKPLILVADSLFLLGSLLAATSTSMAMFLVGRAIQGTGGGGIIVLVQIIISDLFSERDRAAYLSVIEVVFAVALAVGPTLGGVITERASWRWVFYMNLPAGGVALILAFFFLDIQTPAFKFLEGVAIIDWTGSLLITVGTGLFLVGLEFGAAAYPWDSPLVICLIVFGVAIAVVFVVWELYYSTNPLMPMKVFTHRSSCATLIVCFMHGLVSMAGSYFLPLYFQSALGASPLSSGVYFLPTTLATSIASILGGLYIRATGNYFFPIFVGLVFMTAGNGMFVDLSATSTLAKIILYQIIAAAGIGLNYQAPLVGLQAMVSPDNVASATATLNFLRNLATAISVIAGGTIFQSQMSNKRDRLHSLLGNEMAARFSGEKAVSSIPAIARLSSTEQIIVQEAYADSLSVMWIFYTALSAVGLVAAVCITQLKLKKEHEQISTGIDAEMRRIDAIRVEREDGKS</sequence>